<dbReference type="Gene3D" id="2.30.30.380">
    <property type="entry name" value="Zn-finger domain of Sec23/24"/>
    <property type="match status" value="1"/>
</dbReference>
<name>A0A934N7A6_9BACT</name>
<reference evidence="8" key="1">
    <citation type="submission" date="2020-10" db="EMBL/GenBank/DDBJ databases">
        <title>Ca. Dormibacterota MAGs.</title>
        <authorList>
            <person name="Montgomery K."/>
        </authorList>
    </citation>
    <scope>NUCLEOTIDE SEQUENCE [LARGE SCALE GENOMIC DNA]</scope>
    <source>
        <strain evidence="8">SC8812_S17_10</strain>
    </source>
</reference>
<gene>
    <name evidence="8" type="primary">trxA</name>
    <name evidence="8" type="ORF">JF922_01490</name>
</gene>
<evidence type="ECO:0000256" key="3">
    <source>
        <dbReference type="ARBA" id="ARBA00022982"/>
    </source>
</evidence>
<dbReference type="InterPro" id="IPR013766">
    <property type="entry name" value="Thioredoxin_domain"/>
</dbReference>
<dbReference type="CDD" id="cd02947">
    <property type="entry name" value="TRX_family"/>
    <property type="match status" value="1"/>
</dbReference>
<evidence type="ECO:0000313" key="8">
    <source>
        <dbReference type="EMBL" id="MBJ7596748.1"/>
    </source>
</evidence>
<evidence type="ECO:0000256" key="1">
    <source>
        <dbReference type="ARBA" id="ARBA00008987"/>
    </source>
</evidence>
<dbReference type="NCBIfam" id="TIGR01068">
    <property type="entry name" value="thioredoxin"/>
    <property type="match status" value="1"/>
</dbReference>
<accession>A0A934N7A6</accession>
<dbReference type="SUPFAM" id="SSF52833">
    <property type="entry name" value="Thioredoxin-like"/>
    <property type="match status" value="1"/>
</dbReference>
<comment type="caution">
    <text evidence="8">The sequence shown here is derived from an EMBL/GenBank/DDBJ whole genome shotgun (WGS) entry which is preliminary data.</text>
</comment>
<dbReference type="RefSeq" id="WP_338198578.1">
    <property type="nucleotide sequence ID" value="NZ_JAEKNR010000022.1"/>
</dbReference>
<dbReference type="PRINTS" id="PR00421">
    <property type="entry name" value="THIOREDOXIN"/>
</dbReference>
<dbReference type="PANTHER" id="PTHR45663:SF11">
    <property type="entry name" value="GEO12009P1"/>
    <property type="match status" value="1"/>
</dbReference>
<sequence length="148" mass="15684">MPEATIVSCPACGKANRVRADAGGVPVCGSCGKPLPWLVEADEQSFHAVVEKSPVPVLVDFWAPWCGPCRMVSPAVEQMGVELAGRLKVAKVNTDTAPALGNRFSIFSIPTLMLVAGGQERDRVVGAQPAPTIKRWLEPHLSSLTPKG</sequence>
<feature type="domain" description="Thioredoxin" evidence="7">
    <location>
        <begin position="35"/>
        <end position="142"/>
    </location>
</feature>
<comment type="similarity">
    <text evidence="1">Belongs to the thioredoxin family.</text>
</comment>
<keyword evidence="3" id="KW-0249">Electron transport</keyword>
<evidence type="ECO:0000256" key="4">
    <source>
        <dbReference type="ARBA" id="ARBA00023157"/>
    </source>
</evidence>
<evidence type="ECO:0000256" key="6">
    <source>
        <dbReference type="NCBIfam" id="TIGR01068"/>
    </source>
</evidence>
<dbReference type="InterPro" id="IPR017937">
    <property type="entry name" value="Thioredoxin_CS"/>
</dbReference>
<dbReference type="Pfam" id="PF00085">
    <property type="entry name" value="Thioredoxin"/>
    <property type="match status" value="1"/>
</dbReference>
<keyword evidence="4" id="KW-1015">Disulfide bond</keyword>
<dbReference type="PROSITE" id="PS00194">
    <property type="entry name" value="THIOREDOXIN_1"/>
    <property type="match status" value="1"/>
</dbReference>
<dbReference type="Gene3D" id="3.40.30.10">
    <property type="entry name" value="Glutaredoxin"/>
    <property type="match status" value="1"/>
</dbReference>
<dbReference type="Proteomes" id="UP000612893">
    <property type="component" value="Unassembled WGS sequence"/>
</dbReference>
<dbReference type="InterPro" id="IPR036249">
    <property type="entry name" value="Thioredoxin-like_sf"/>
</dbReference>
<keyword evidence="5" id="KW-0676">Redox-active center</keyword>
<dbReference type="PANTHER" id="PTHR45663">
    <property type="entry name" value="GEO12009P1"/>
    <property type="match status" value="1"/>
</dbReference>
<evidence type="ECO:0000313" key="9">
    <source>
        <dbReference type="Proteomes" id="UP000612893"/>
    </source>
</evidence>
<protein>
    <recommendedName>
        <fullName evidence="6">Thioredoxin</fullName>
    </recommendedName>
</protein>
<organism evidence="8 9">
    <name type="scientific">Candidatus Nephthysia bennettiae</name>
    <dbReference type="NCBI Taxonomy" id="3127016"/>
    <lineage>
        <taxon>Bacteria</taxon>
        <taxon>Bacillati</taxon>
        <taxon>Candidatus Dormiibacterota</taxon>
        <taxon>Candidatus Dormibacteria</taxon>
        <taxon>Candidatus Dormibacterales</taxon>
        <taxon>Candidatus Dormibacteraceae</taxon>
        <taxon>Candidatus Nephthysia</taxon>
    </lineage>
</organism>
<evidence type="ECO:0000259" key="7">
    <source>
        <dbReference type="PROSITE" id="PS51352"/>
    </source>
</evidence>
<dbReference type="GO" id="GO:0015035">
    <property type="term" value="F:protein-disulfide reductase activity"/>
    <property type="evidence" value="ECO:0007669"/>
    <property type="project" value="UniProtKB-UniRule"/>
</dbReference>
<dbReference type="FunFam" id="3.40.30.10:FF:000001">
    <property type="entry name" value="Thioredoxin"/>
    <property type="match status" value="1"/>
</dbReference>
<keyword evidence="2" id="KW-0813">Transport</keyword>
<dbReference type="AlphaFoldDB" id="A0A934N7A6"/>
<dbReference type="PROSITE" id="PS51352">
    <property type="entry name" value="THIOREDOXIN_2"/>
    <property type="match status" value="1"/>
</dbReference>
<evidence type="ECO:0000256" key="5">
    <source>
        <dbReference type="ARBA" id="ARBA00023284"/>
    </source>
</evidence>
<keyword evidence="9" id="KW-1185">Reference proteome</keyword>
<dbReference type="InterPro" id="IPR005746">
    <property type="entry name" value="Thioredoxin"/>
</dbReference>
<evidence type="ECO:0000256" key="2">
    <source>
        <dbReference type="ARBA" id="ARBA00022448"/>
    </source>
</evidence>
<proteinExistence type="inferred from homology"/>
<dbReference type="EMBL" id="JAEKNR010000022">
    <property type="protein sequence ID" value="MBJ7596748.1"/>
    <property type="molecule type" value="Genomic_DNA"/>
</dbReference>